<evidence type="ECO:0000256" key="6">
    <source>
        <dbReference type="ARBA" id="ARBA00047422"/>
    </source>
</evidence>
<dbReference type="InterPro" id="IPR029063">
    <property type="entry name" value="SAM-dependent_MTases_sf"/>
</dbReference>
<keyword evidence="5" id="KW-0680">Restriction system</keyword>
<dbReference type="Gene3D" id="3.90.120.10">
    <property type="entry name" value="DNA Methylase, subunit A, domain 2"/>
    <property type="match status" value="1"/>
</dbReference>
<name>A0A511X5C2_9PROT</name>
<gene>
    <name evidence="8" type="ORF">ANI02nite_00430</name>
</gene>
<evidence type="ECO:0000256" key="2">
    <source>
        <dbReference type="ARBA" id="ARBA00022603"/>
    </source>
</evidence>
<evidence type="ECO:0000256" key="1">
    <source>
        <dbReference type="ARBA" id="ARBA00011975"/>
    </source>
</evidence>
<keyword evidence="3 7" id="KW-0808">Transferase</keyword>
<keyword evidence="9" id="KW-1185">Reference proteome</keyword>
<evidence type="ECO:0000256" key="7">
    <source>
        <dbReference type="PROSITE-ProRule" id="PRU01016"/>
    </source>
</evidence>
<dbReference type="Pfam" id="PF00145">
    <property type="entry name" value="DNA_methylase"/>
    <property type="match status" value="1"/>
</dbReference>
<dbReference type="GO" id="GO:0009307">
    <property type="term" value="P:DNA restriction-modification system"/>
    <property type="evidence" value="ECO:0007669"/>
    <property type="project" value="UniProtKB-KW"/>
</dbReference>
<dbReference type="PROSITE" id="PS51679">
    <property type="entry name" value="SAM_MT_C5"/>
    <property type="match status" value="1"/>
</dbReference>
<evidence type="ECO:0000313" key="9">
    <source>
        <dbReference type="Proteomes" id="UP000321635"/>
    </source>
</evidence>
<dbReference type="STRING" id="1120919.GCA_000429165_00044"/>
<dbReference type="AlphaFoldDB" id="A0A511X5C2"/>
<dbReference type="EMBL" id="BJYF01000001">
    <property type="protein sequence ID" value="GEN58159.1"/>
    <property type="molecule type" value="Genomic_DNA"/>
</dbReference>
<evidence type="ECO:0000256" key="5">
    <source>
        <dbReference type="ARBA" id="ARBA00022747"/>
    </source>
</evidence>
<comment type="caution">
    <text evidence="8">The sequence shown here is derived from an EMBL/GenBank/DDBJ whole genome shotgun (WGS) entry which is preliminary data.</text>
</comment>
<organism evidence="8 9">
    <name type="scientific">Acetobacter nitrogenifigens DSM 23921 = NBRC 105050</name>
    <dbReference type="NCBI Taxonomy" id="1120919"/>
    <lineage>
        <taxon>Bacteria</taxon>
        <taxon>Pseudomonadati</taxon>
        <taxon>Pseudomonadota</taxon>
        <taxon>Alphaproteobacteria</taxon>
        <taxon>Acetobacterales</taxon>
        <taxon>Acetobacteraceae</taxon>
        <taxon>Acetobacter</taxon>
    </lineage>
</organism>
<evidence type="ECO:0000313" key="8">
    <source>
        <dbReference type="EMBL" id="GEN58159.1"/>
    </source>
</evidence>
<dbReference type="NCBIfam" id="TIGR00675">
    <property type="entry name" value="dcm"/>
    <property type="match status" value="1"/>
</dbReference>
<sequence length="370" mass="40158">MVRAGLGANWSCLFANDFDARKAASYTRNWGDTGEFRLGDVAELVADDLPGMADLAWGSFPCQDLSLAGAGAGLGGSRSGTFYPFWDVISGLIAQGRAPRLVAVENVCGALTSHAGRDFQAICQMFAKNGYRFGAVVVDAALFLPQSRPRLFVIGIRKGMPTPAALLSDGPQAPFHTEGLRSAVAKLPDTLKTDWIWWRLPEPPRRRSGFSDLIEAEPESVRWRTAAETEALIRLMSPLHLGRLQDAKRSGRTVVGCVYRRTRNDAQGAKVQRAEVRFDDMAGCLRTPSGGSSRQTVLIVEGEHVRSRLISSREAARLMGLPDNYVLPSVYNEAYHLLGDGVAAPVARHLAEHLFEPILAGAMGEGRRAA</sequence>
<comment type="similarity">
    <text evidence="7">Belongs to the class I-like SAM-binding methyltransferase superfamily. C5-methyltransferase family.</text>
</comment>
<dbReference type="PANTHER" id="PTHR46098">
    <property type="entry name" value="TRNA (CYTOSINE(38)-C(5))-METHYLTRANSFERASE"/>
    <property type="match status" value="1"/>
</dbReference>
<dbReference type="GO" id="GO:0003886">
    <property type="term" value="F:DNA (cytosine-5-)-methyltransferase activity"/>
    <property type="evidence" value="ECO:0007669"/>
    <property type="project" value="UniProtKB-EC"/>
</dbReference>
<proteinExistence type="inferred from homology"/>
<dbReference type="PANTHER" id="PTHR46098:SF1">
    <property type="entry name" value="TRNA (CYTOSINE(38)-C(5))-METHYLTRANSFERASE"/>
    <property type="match status" value="1"/>
</dbReference>
<dbReference type="SUPFAM" id="SSF53335">
    <property type="entry name" value="S-adenosyl-L-methionine-dependent methyltransferases"/>
    <property type="match status" value="1"/>
</dbReference>
<dbReference type="Gene3D" id="3.40.50.150">
    <property type="entry name" value="Vaccinia Virus protein VP39"/>
    <property type="match status" value="1"/>
</dbReference>
<dbReference type="Proteomes" id="UP000321635">
    <property type="component" value="Unassembled WGS sequence"/>
</dbReference>
<evidence type="ECO:0000256" key="4">
    <source>
        <dbReference type="ARBA" id="ARBA00022691"/>
    </source>
</evidence>
<dbReference type="InterPro" id="IPR001525">
    <property type="entry name" value="C5_MeTfrase"/>
</dbReference>
<comment type="catalytic activity">
    <reaction evidence="6">
        <text>a 2'-deoxycytidine in DNA + S-adenosyl-L-methionine = a 5-methyl-2'-deoxycytidine in DNA + S-adenosyl-L-homocysteine + H(+)</text>
        <dbReference type="Rhea" id="RHEA:13681"/>
        <dbReference type="Rhea" id="RHEA-COMP:11369"/>
        <dbReference type="Rhea" id="RHEA-COMP:11370"/>
        <dbReference type="ChEBI" id="CHEBI:15378"/>
        <dbReference type="ChEBI" id="CHEBI:57856"/>
        <dbReference type="ChEBI" id="CHEBI:59789"/>
        <dbReference type="ChEBI" id="CHEBI:85452"/>
        <dbReference type="ChEBI" id="CHEBI:85454"/>
        <dbReference type="EC" id="2.1.1.37"/>
    </reaction>
</comment>
<keyword evidence="4 7" id="KW-0949">S-adenosyl-L-methionine</keyword>
<dbReference type="GO" id="GO:0032259">
    <property type="term" value="P:methylation"/>
    <property type="evidence" value="ECO:0007669"/>
    <property type="project" value="UniProtKB-KW"/>
</dbReference>
<evidence type="ECO:0000256" key="3">
    <source>
        <dbReference type="ARBA" id="ARBA00022679"/>
    </source>
</evidence>
<dbReference type="EC" id="2.1.1.37" evidence="1"/>
<dbReference type="InterPro" id="IPR050750">
    <property type="entry name" value="C5-MTase"/>
</dbReference>
<keyword evidence="2 7" id="KW-0489">Methyltransferase</keyword>
<reference evidence="8 9" key="1">
    <citation type="submission" date="2019-07" db="EMBL/GenBank/DDBJ databases">
        <title>Whole genome shotgun sequence of Acetobacter nitrogenifigens NBRC 105050.</title>
        <authorList>
            <person name="Hosoyama A."/>
            <person name="Uohara A."/>
            <person name="Ohji S."/>
            <person name="Ichikawa N."/>
        </authorList>
    </citation>
    <scope>NUCLEOTIDE SEQUENCE [LARGE SCALE GENOMIC DNA]</scope>
    <source>
        <strain evidence="8 9">NBRC 105050</strain>
    </source>
</reference>
<feature type="active site" evidence="7">
    <location>
        <position position="62"/>
    </location>
</feature>
<protein>
    <recommendedName>
        <fullName evidence="1">DNA (cytosine-5-)-methyltransferase</fullName>
        <ecNumber evidence="1">2.1.1.37</ecNumber>
    </recommendedName>
</protein>
<accession>A0A511X5C2</accession>